<dbReference type="NCBIfam" id="TIGR02019">
    <property type="entry name" value="BchJ"/>
    <property type="match status" value="1"/>
</dbReference>
<dbReference type="AlphaFoldDB" id="A0A4S8P6W5"/>
<organism evidence="1 2">
    <name type="scientific">Peteryoungia ipomoeae</name>
    <dbReference type="NCBI Taxonomy" id="1210932"/>
    <lineage>
        <taxon>Bacteria</taxon>
        <taxon>Pseudomonadati</taxon>
        <taxon>Pseudomonadota</taxon>
        <taxon>Alphaproteobacteria</taxon>
        <taxon>Hyphomicrobiales</taxon>
        <taxon>Rhizobiaceae</taxon>
        <taxon>Peteryoungia</taxon>
    </lineage>
</organism>
<dbReference type="OrthoDB" id="2080515at2"/>
<evidence type="ECO:0000313" key="2">
    <source>
        <dbReference type="Proteomes" id="UP000308828"/>
    </source>
</evidence>
<dbReference type="InterPro" id="IPR024096">
    <property type="entry name" value="NO_sig/Golgi_transp_ligand-bd"/>
</dbReference>
<reference evidence="1 2" key="1">
    <citation type="submission" date="2019-04" db="EMBL/GenBank/DDBJ databases">
        <title>Genome sequence of strain shin9-1.</title>
        <authorList>
            <person name="Gao J."/>
            <person name="Sun J."/>
        </authorList>
    </citation>
    <scope>NUCLEOTIDE SEQUENCE [LARGE SCALE GENOMIC DNA]</scope>
    <source>
        <strain evidence="2">shin9-1</strain>
    </source>
</reference>
<protein>
    <submittedName>
        <fullName evidence="1">Bacteriochlorophyll 4-vinyl reductase</fullName>
    </submittedName>
</protein>
<evidence type="ECO:0000313" key="1">
    <source>
        <dbReference type="EMBL" id="THV25211.1"/>
    </source>
</evidence>
<dbReference type="InterPro" id="IPR010249">
    <property type="entry name" value="BchJ"/>
</dbReference>
<proteinExistence type="predicted"/>
<sequence length="257" mass="27509">MASPHRLWLAAAGRRATMPSSEYGLGRLFDVEAKGTDAVEPSPARLGPNAIIQAGEVLSSRYGFGAASRIYEAAGLSRYIQTPPEALIDEREAQALFAAIRQALPAGEADKVLSEAGSRTAQYILKNRIPKTARQILPLLPSAIASRALVSAISRHAWTFSGSGRFAARVRGWRHPVPTLVIAGNPLATPGCPWHGAVFKGLFEALTSAHVVIAHARCCGRGNALCEWVIKAEKPNRSRSPKLLEAADARQDRAGHP</sequence>
<comment type="caution">
    <text evidence="1">The sequence shown here is derived from an EMBL/GenBank/DDBJ whole genome shotgun (WGS) entry which is preliminary data.</text>
</comment>
<dbReference type="Proteomes" id="UP000308828">
    <property type="component" value="Unassembled WGS sequence"/>
</dbReference>
<dbReference type="GO" id="GO:0030494">
    <property type="term" value="P:bacteriochlorophyll biosynthetic process"/>
    <property type="evidence" value="ECO:0007669"/>
    <property type="project" value="InterPro"/>
</dbReference>
<dbReference type="EMBL" id="STGV01000001">
    <property type="protein sequence ID" value="THV25211.1"/>
    <property type="molecule type" value="Genomic_DNA"/>
</dbReference>
<keyword evidence="2" id="KW-1185">Reference proteome</keyword>
<dbReference type="GO" id="GO:0015979">
    <property type="term" value="P:photosynthesis"/>
    <property type="evidence" value="ECO:0007669"/>
    <property type="project" value="InterPro"/>
</dbReference>
<name>A0A4S8P6W5_9HYPH</name>
<dbReference type="SUPFAM" id="SSF111126">
    <property type="entry name" value="Ligand-binding domain in the NO signalling and Golgi transport"/>
    <property type="match status" value="1"/>
</dbReference>
<gene>
    <name evidence="1" type="primary">bchJ</name>
    <name evidence="1" type="ORF">FAA97_03135</name>
</gene>
<accession>A0A4S8P6W5</accession>